<dbReference type="Proteomes" id="UP000264036">
    <property type="component" value="Unassembled WGS sequence"/>
</dbReference>
<evidence type="ECO:0000256" key="8">
    <source>
        <dbReference type="ARBA" id="ARBA00024235"/>
    </source>
</evidence>
<keyword evidence="2" id="KW-1003">Cell membrane</keyword>
<evidence type="ECO:0000256" key="7">
    <source>
        <dbReference type="ARBA" id="ARBA00024197"/>
    </source>
</evidence>
<dbReference type="Gene3D" id="1.25.40.10">
    <property type="entry name" value="Tetratricopeptide repeat domain"/>
    <property type="match status" value="1"/>
</dbReference>
<accession>A0A356LCT2</accession>
<evidence type="ECO:0000259" key="10">
    <source>
        <dbReference type="Pfam" id="PF09976"/>
    </source>
</evidence>
<evidence type="ECO:0000313" key="11">
    <source>
        <dbReference type="EMBL" id="HBP28578.1"/>
    </source>
</evidence>
<gene>
    <name evidence="11" type="ORF">DD666_04085</name>
</gene>
<evidence type="ECO:0000256" key="9">
    <source>
        <dbReference type="SAM" id="Phobius"/>
    </source>
</evidence>
<keyword evidence="3 9" id="KW-0812">Transmembrane</keyword>
<proteinExistence type="inferred from homology"/>
<keyword evidence="5 9" id="KW-0472">Membrane</keyword>
<reference evidence="11 12" key="1">
    <citation type="journal article" date="2018" name="Nat. Biotechnol.">
        <title>A standardized bacterial taxonomy based on genome phylogeny substantially revises the tree of life.</title>
        <authorList>
            <person name="Parks D.H."/>
            <person name="Chuvochina M."/>
            <person name="Waite D.W."/>
            <person name="Rinke C."/>
            <person name="Skarshewski A."/>
            <person name="Chaumeil P.A."/>
            <person name="Hugenholtz P."/>
        </authorList>
    </citation>
    <scope>NUCLEOTIDE SEQUENCE [LARGE SCALE GENOMIC DNA]</scope>
    <source>
        <strain evidence="11">UBA10707</strain>
    </source>
</reference>
<dbReference type="InterPro" id="IPR026039">
    <property type="entry name" value="YfgM"/>
</dbReference>
<evidence type="ECO:0000256" key="6">
    <source>
        <dbReference type="ARBA" id="ARBA00023186"/>
    </source>
</evidence>
<feature type="transmembrane region" description="Helical" evidence="9">
    <location>
        <begin position="21"/>
        <end position="42"/>
    </location>
</feature>
<dbReference type="PANTHER" id="PTHR38035:SF1">
    <property type="entry name" value="ANCILLARY SECYEG TRANSLOCON SUBUNIT"/>
    <property type="match status" value="1"/>
</dbReference>
<evidence type="ECO:0000256" key="2">
    <source>
        <dbReference type="ARBA" id="ARBA00022475"/>
    </source>
</evidence>
<dbReference type="AlphaFoldDB" id="A0A356LCT2"/>
<comment type="caution">
    <text evidence="11">The sequence shown here is derived from an EMBL/GenBank/DDBJ whole genome shotgun (WGS) entry which is preliminary data.</text>
</comment>
<comment type="similarity">
    <text evidence="7">Belongs to the YfgM family.</text>
</comment>
<feature type="domain" description="Ancillary SecYEG translocon subunit/Cell division coordinator CpoB TPR" evidence="10">
    <location>
        <begin position="15"/>
        <end position="211"/>
    </location>
</feature>
<keyword evidence="6" id="KW-0143">Chaperone</keyword>
<dbReference type="InterPro" id="IPR018704">
    <property type="entry name" value="SecYEG/CpoB_TPR"/>
</dbReference>
<dbReference type="Pfam" id="PF09976">
    <property type="entry name" value="TPR_21"/>
    <property type="match status" value="1"/>
</dbReference>
<dbReference type="GO" id="GO:0005886">
    <property type="term" value="C:plasma membrane"/>
    <property type="evidence" value="ECO:0007669"/>
    <property type="project" value="UniProtKB-SubCell"/>
</dbReference>
<evidence type="ECO:0000256" key="1">
    <source>
        <dbReference type="ARBA" id="ARBA00004401"/>
    </source>
</evidence>
<dbReference type="EMBL" id="DOEK01000005">
    <property type="protein sequence ID" value="HBP28578.1"/>
    <property type="molecule type" value="Genomic_DNA"/>
</dbReference>
<comment type="subcellular location">
    <subcellularLocation>
        <location evidence="1">Cell membrane</location>
        <topology evidence="1">Single-pass type II membrane protein</topology>
    </subcellularLocation>
</comment>
<keyword evidence="4 9" id="KW-1133">Transmembrane helix</keyword>
<evidence type="ECO:0000256" key="5">
    <source>
        <dbReference type="ARBA" id="ARBA00023136"/>
    </source>
</evidence>
<protein>
    <recommendedName>
        <fullName evidence="8">Ancillary SecYEG translocon subunit</fullName>
    </recommendedName>
</protein>
<dbReference type="GO" id="GO:0044877">
    <property type="term" value="F:protein-containing complex binding"/>
    <property type="evidence" value="ECO:0007669"/>
    <property type="project" value="InterPro"/>
</dbReference>
<name>A0A356LCT2_9BURK</name>
<evidence type="ECO:0000313" key="12">
    <source>
        <dbReference type="Proteomes" id="UP000264036"/>
    </source>
</evidence>
<dbReference type="PIRSF" id="PIRSF006170">
    <property type="entry name" value="YfgM"/>
    <property type="match status" value="1"/>
</dbReference>
<evidence type="ECO:0000256" key="4">
    <source>
        <dbReference type="ARBA" id="ARBA00022989"/>
    </source>
</evidence>
<evidence type="ECO:0000256" key="3">
    <source>
        <dbReference type="ARBA" id="ARBA00022692"/>
    </source>
</evidence>
<dbReference type="SUPFAM" id="SSF48452">
    <property type="entry name" value="TPR-like"/>
    <property type="match status" value="1"/>
</dbReference>
<organism evidence="11 12">
    <name type="scientific">Advenella kashmirensis</name>
    <dbReference type="NCBI Taxonomy" id="310575"/>
    <lineage>
        <taxon>Bacteria</taxon>
        <taxon>Pseudomonadati</taxon>
        <taxon>Pseudomonadota</taxon>
        <taxon>Betaproteobacteria</taxon>
        <taxon>Burkholderiales</taxon>
        <taxon>Alcaligenaceae</taxon>
    </lineage>
</organism>
<dbReference type="PANTHER" id="PTHR38035">
    <property type="entry name" value="UPF0070 PROTEIN YFGM"/>
    <property type="match status" value="1"/>
</dbReference>
<dbReference type="InterPro" id="IPR011990">
    <property type="entry name" value="TPR-like_helical_dom_sf"/>
</dbReference>
<sequence length="213" mass="23515">MAFDLEEQERIDSLKGWWDRFGNTILTAIIVVMLGILAWYGWSWYKSSQVKQALGYYEIVQTSAVSSDADSQARLDQAAAELKKSYGDTAYAARGALLAADFYIRGGHYDQAQQELTWLAGRGSDFPELLPVAKLRLASVYADQKKFDEALAQLNNPPEAFKALYDDRKGDVLIAQGKKQEAVAAWKAALSVQQLPAAFVNTIQLKISALGGE</sequence>